<evidence type="ECO:0000259" key="12">
    <source>
        <dbReference type="PROSITE" id="PS50174"/>
    </source>
</evidence>
<dbReference type="GO" id="GO:0005524">
    <property type="term" value="F:ATP binding"/>
    <property type="evidence" value="ECO:0007669"/>
    <property type="project" value="UniProtKB-KW"/>
</dbReference>
<feature type="compositionally biased region" description="Low complexity" evidence="10">
    <location>
        <begin position="157"/>
        <end position="177"/>
    </location>
</feature>
<evidence type="ECO:0000256" key="6">
    <source>
        <dbReference type="ARBA" id="ARBA00022840"/>
    </source>
</evidence>
<dbReference type="PROSITE" id="PS50174">
    <property type="entry name" value="G_PATCH"/>
    <property type="match status" value="2"/>
</dbReference>
<evidence type="ECO:0000313" key="16">
    <source>
        <dbReference type="RefSeq" id="XP_019621788.1"/>
    </source>
</evidence>
<dbReference type="Proteomes" id="UP000515135">
    <property type="component" value="Unplaced"/>
</dbReference>
<keyword evidence="8" id="KW-0539">Nucleus</keyword>
<dbReference type="GO" id="GO:0003677">
    <property type="term" value="F:DNA binding"/>
    <property type="evidence" value="ECO:0007669"/>
    <property type="project" value="UniProtKB-ARBA"/>
</dbReference>
<dbReference type="Pfam" id="PF01585">
    <property type="entry name" value="G-patch"/>
    <property type="match status" value="2"/>
</dbReference>
<feature type="domain" description="G-patch" evidence="12">
    <location>
        <begin position="223"/>
        <end position="269"/>
    </location>
</feature>
<dbReference type="Gene3D" id="3.30.1370.50">
    <property type="entry name" value="R3H-like domain"/>
    <property type="match status" value="1"/>
</dbReference>
<dbReference type="PROSITE" id="PS50137">
    <property type="entry name" value="DS_RBD"/>
    <property type="match status" value="1"/>
</dbReference>
<feature type="compositionally biased region" description="Basic and acidic residues" evidence="10">
    <location>
        <begin position="104"/>
        <end position="126"/>
    </location>
</feature>
<dbReference type="GO" id="GO:0004386">
    <property type="term" value="F:helicase activity"/>
    <property type="evidence" value="ECO:0007669"/>
    <property type="project" value="UniProtKB-KW"/>
</dbReference>
<dbReference type="PROSITE" id="PS51061">
    <property type="entry name" value="R3H"/>
    <property type="match status" value="1"/>
</dbReference>
<keyword evidence="3" id="KW-0547">Nucleotide-binding</keyword>
<dbReference type="InterPro" id="IPR000467">
    <property type="entry name" value="G_patch_dom"/>
</dbReference>
<evidence type="ECO:0000256" key="2">
    <source>
        <dbReference type="ARBA" id="ARBA00010053"/>
    </source>
</evidence>
<evidence type="ECO:0000256" key="5">
    <source>
        <dbReference type="ARBA" id="ARBA00022806"/>
    </source>
</evidence>
<dbReference type="SUPFAM" id="SSF54768">
    <property type="entry name" value="dsRNA-binding domain-like"/>
    <property type="match status" value="2"/>
</dbReference>
<dbReference type="Gene3D" id="3.30.160.20">
    <property type="match status" value="1"/>
</dbReference>
<feature type="domain" description="DRBM" evidence="11">
    <location>
        <begin position="323"/>
        <end position="400"/>
    </location>
</feature>
<reference evidence="16" key="1">
    <citation type="submission" date="2025-08" db="UniProtKB">
        <authorList>
            <consortium name="RefSeq"/>
        </authorList>
    </citation>
    <scope>IDENTIFICATION</scope>
    <source>
        <tissue evidence="16">Gonad</tissue>
    </source>
</reference>
<feature type="domain" description="R3H" evidence="13">
    <location>
        <begin position="635"/>
        <end position="699"/>
    </location>
</feature>
<feature type="compositionally biased region" description="Polar residues" evidence="10">
    <location>
        <begin position="441"/>
        <end position="450"/>
    </location>
</feature>
<comment type="subcellular location">
    <subcellularLocation>
        <location evidence="1">Nucleus</location>
    </subcellularLocation>
</comment>
<keyword evidence="15" id="KW-1185">Reference proteome</keyword>
<evidence type="ECO:0000259" key="13">
    <source>
        <dbReference type="PROSITE" id="PS51061"/>
    </source>
</evidence>
<evidence type="ECO:0000259" key="14">
    <source>
        <dbReference type="PROSITE" id="PS51827"/>
    </source>
</evidence>
<protein>
    <submittedName>
        <fullName evidence="16">NF-kappa-B-repressing factor-like</fullName>
    </submittedName>
</protein>
<organism evidence="15 16">
    <name type="scientific">Branchiostoma belcheri</name>
    <name type="common">Amphioxus</name>
    <dbReference type="NCBI Taxonomy" id="7741"/>
    <lineage>
        <taxon>Eukaryota</taxon>
        <taxon>Metazoa</taxon>
        <taxon>Chordata</taxon>
        <taxon>Cephalochordata</taxon>
        <taxon>Leptocardii</taxon>
        <taxon>Amphioxiformes</taxon>
        <taxon>Branchiostomatidae</taxon>
        <taxon>Branchiostoma</taxon>
    </lineage>
</organism>
<proteinExistence type="inferred from homology"/>
<evidence type="ECO:0000256" key="3">
    <source>
        <dbReference type="ARBA" id="ARBA00022741"/>
    </source>
</evidence>
<comment type="similarity">
    <text evidence="2">Belongs to the CARF family.</text>
</comment>
<evidence type="ECO:0000256" key="10">
    <source>
        <dbReference type="SAM" id="MobiDB-lite"/>
    </source>
</evidence>
<feature type="region of interest" description="Disordered" evidence="10">
    <location>
        <begin position="76"/>
        <end position="217"/>
    </location>
</feature>
<dbReference type="InterPro" id="IPR021859">
    <property type="entry name" value="XTBD"/>
</dbReference>
<gene>
    <name evidence="16" type="primary">LOC109468023</name>
</gene>
<accession>A0A6P4YBG3</accession>
<feature type="region of interest" description="Disordered" evidence="10">
    <location>
        <begin position="423"/>
        <end position="463"/>
    </location>
</feature>
<dbReference type="PANTHER" id="PTHR48430:SF1">
    <property type="entry name" value="PARTNER OF XRN-2 PROTEIN 1"/>
    <property type="match status" value="1"/>
</dbReference>
<dbReference type="RefSeq" id="XP_019621788.1">
    <property type="nucleotide sequence ID" value="XM_019766229.1"/>
</dbReference>
<dbReference type="GO" id="GO:0005634">
    <property type="term" value="C:nucleus"/>
    <property type="evidence" value="ECO:0007669"/>
    <property type="project" value="UniProtKB-SubCell"/>
</dbReference>
<dbReference type="AlphaFoldDB" id="A0A6P4YBG3"/>
<evidence type="ECO:0000256" key="9">
    <source>
        <dbReference type="PROSITE-ProRule" id="PRU00266"/>
    </source>
</evidence>
<keyword evidence="6" id="KW-0067">ATP-binding</keyword>
<dbReference type="CDD" id="cd02640">
    <property type="entry name" value="R3H_NRF"/>
    <property type="match status" value="1"/>
</dbReference>
<dbReference type="GO" id="GO:0016787">
    <property type="term" value="F:hydrolase activity"/>
    <property type="evidence" value="ECO:0007669"/>
    <property type="project" value="UniProtKB-KW"/>
</dbReference>
<feature type="domain" description="XRN2-binding (XTBD)" evidence="14">
    <location>
        <begin position="9"/>
        <end position="94"/>
    </location>
</feature>
<dbReference type="PROSITE" id="PS51827">
    <property type="entry name" value="XTBD"/>
    <property type="match status" value="1"/>
</dbReference>
<keyword evidence="4" id="KW-0378">Hydrolase</keyword>
<evidence type="ECO:0000256" key="7">
    <source>
        <dbReference type="ARBA" id="ARBA00022884"/>
    </source>
</evidence>
<feature type="compositionally biased region" description="Basic and acidic residues" evidence="10">
    <location>
        <begin position="138"/>
        <end position="147"/>
    </location>
</feature>
<dbReference type="SMART" id="SM00393">
    <property type="entry name" value="R3H"/>
    <property type="match status" value="1"/>
</dbReference>
<dbReference type="OrthoDB" id="29523at2759"/>
<dbReference type="InterPro" id="IPR034071">
    <property type="entry name" value="R3H_NRF"/>
</dbReference>
<keyword evidence="7 9" id="KW-0694">RNA-binding</keyword>
<feature type="domain" description="G-patch" evidence="12">
    <location>
        <begin position="583"/>
        <end position="629"/>
    </location>
</feature>
<dbReference type="KEGG" id="bbel:109468023"/>
<sequence>MADVEKHLDKTVRDQWESPVQWDARKKFILHNWDQHPEDQLVCLSNVWANMEFLGCRYNPVVEQRVKEMAAGMPEFQKPELPQSSADQQDNSQRNRNDGGSMGGKRDLKTPSDPPHKRLKHIDLKKMINFTSGGVLGEEGRKSEEQPPTKQQPEGGSTFSDKPSTSSTSCSSMLSRTEVQGISNAGSDVKSSTTSTSISKPFVKPDTPEVLGTKTEGEGQIKETNIGNQMLRKMGWSGGGIGKEGREGIAEPIKVDVMERRAGLGTKRKPFVKPDTPSTNVLPSILPENCVQRSLLVRKKCFFNSLAGAVRGRLGEISRATENHMHVFTQCVQQCRANPLYKIAEVTSSSSFVLESDRARVPGYACDLYVEDVYLARGYGKGKVGAKTSAVKNALDRLKYHRSVGIATRIDTETGNLREEYVTETGRQVPLPPTLPRYSLQGPTDSSNTPHKPKSKTGAWEPRFSSTKSLSDFVIYENAENAICILNSSAQFSKMNVTFNTKRNLRNGILMHQCVVRINQMIVADAWSDKSKDVKHLAAEAALSKLRQTNPVVKPRKTELTEDALTRTEVLGTKTEGEGQIKETNIGNQMLRKMGWSGGGIGKEGREGIAEPIKVDVMERRAGLGTATELAEKQLISAKEANQVIVNYVQSGREDDLVFSPELTSDERAAIHKMARRYNLQHRSYGKGQKRYLVIRRKRTAQDVMAQAQFSPGQLGTVVGDGKYEVTLPQTSSWQ</sequence>
<dbReference type="GO" id="GO:0003723">
    <property type="term" value="F:RNA binding"/>
    <property type="evidence" value="ECO:0007669"/>
    <property type="project" value="UniProtKB-UniRule"/>
</dbReference>
<feature type="compositionally biased region" description="Polar residues" evidence="10">
    <location>
        <begin position="82"/>
        <end position="94"/>
    </location>
</feature>
<dbReference type="SMART" id="SM00443">
    <property type="entry name" value="G_patch"/>
    <property type="match status" value="2"/>
</dbReference>
<keyword evidence="5" id="KW-0347">Helicase</keyword>
<evidence type="ECO:0000256" key="4">
    <source>
        <dbReference type="ARBA" id="ARBA00022801"/>
    </source>
</evidence>
<feature type="compositionally biased region" description="Polar residues" evidence="10">
    <location>
        <begin position="178"/>
        <end position="190"/>
    </location>
</feature>
<dbReference type="InterPro" id="IPR001374">
    <property type="entry name" value="R3H_dom"/>
</dbReference>
<dbReference type="InterPro" id="IPR014720">
    <property type="entry name" value="dsRBD_dom"/>
</dbReference>
<dbReference type="FunFam" id="3.30.1370.50:FF:000002">
    <property type="entry name" value="Immunoglobulin mu DNA-binding protein 2"/>
    <property type="match status" value="1"/>
</dbReference>
<dbReference type="InterPro" id="IPR058828">
    <property type="entry name" value="DSRM_CARF/NKRF"/>
</dbReference>
<dbReference type="Pfam" id="PF26535">
    <property type="entry name" value="DSRM_CARF"/>
    <property type="match status" value="1"/>
</dbReference>
<evidence type="ECO:0000259" key="11">
    <source>
        <dbReference type="PROSITE" id="PS50137"/>
    </source>
</evidence>
<dbReference type="InterPro" id="IPR036867">
    <property type="entry name" value="R3H_dom_sf"/>
</dbReference>
<dbReference type="GeneID" id="109468023"/>
<name>A0A6P4YBG3_BRABE</name>
<evidence type="ECO:0000256" key="8">
    <source>
        <dbReference type="ARBA" id="ARBA00023242"/>
    </source>
</evidence>
<evidence type="ECO:0000313" key="15">
    <source>
        <dbReference type="Proteomes" id="UP000515135"/>
    </source>
</evidence>
<dbReference type="SUPFAM" id="SSF82708">
    <property type="entry name" value="R3H domain"/>
    <property type="match status" value="1"/>
</dbReference>
<dbReference type="Pfam" id="PF01424">
    <property type="entry name" value="R3H"/>
    <property type="match status" value="1"/>
</dbReference>
<dbReference type="Pfam" id="PF11952">
    <property type="entry name" value="XTBD"/>
    <property type="match status" value="1"/>
</dbReference>
<dbReference type="PANTHER" id="PTHR48430">
    <property type="entry name" value="PARTNER OF XRN-2 PROTEIN 1"/>
    <property type="match status" value="1"/>
</dbReference>
<evidence type="ECO:0000256" key="1">
    <source>
        <dbReference type="ARBA" id="ARBA00004123"/>
    </source>
</evidence>